<dbReference type="EMBL" id="CM047747">
    <property type="protein sequence ID" value="KAJ0017504.1"/>
    <property type="molecule type" value="Genomic_DNA"/>
</dbReference>
<proteinExistence type="predicted"/>
<organism evidence="1 2">
    <name type="scientific">Pistacia integerrima</name>
    <dbReference type="NCBI Taxonomy" id="434235"/>
    <lineage>
        <taxon>Eukaryota</taxon>
        <taxon>Viridiplantae</taxon>
        <taxon>Streptophyta</taxon>
        <taxon>Embryophyta</taxon>
        <taxon>Tracheophyta</taxon>
        <taxon>Spermatophyta</taxon>
        <taxon>Magnoliopsida</taxon>
        <taxon>eudicotyledons</taxon>
        <taxon>Gunneridae</taxon>
        <taxon>Pentapetalae</taxon>
        <taxon>rosids</taxon>
        <taxon>malvids</taxon>
        <taxon>Sapindales</taxon>
        <taxon>Anacardiaceae</taxon>
        <taxon>Pistacia</taxon>
    </lineage>
</organism>
<evidence type="ECO:0000313" key="2">
    <source>
        <dbReference type="Proteomes" id="UP001163603"/>
    </source>
</evidence>
<gene>
    <name evidence="1" type="ORF">Pint_11731</name>
</gene>
<dbReference type="Proteomes" id="UP001163603">
    <property type="component" value="Chromosome 12"/>
</dbReference>
<reference evidence="2" key="1">
    <citation type="journal article" date="2023" name="G3 (Bethesda)">
        <title>Genome assembly and association tests identify interacting loci associated with vigor, precocity, and sex in interspecific pistachio rootstocks.</title>
        <authorList>
            <person name="Palmer W."/>
            <person name="Jacygrad E."/>
            <person name="Sagayaradj S."/>
            <person name="Cavanaugh K."/>
            <person name="Han R."/>
            <person name="Bertier L."/>
            <person name="Beede B."/>
            <person name="Kafkas S."/>
            <person name="Golino D."/>
            <person name="Preece J."/>
            <person name="Michelmore R."/>
        </authorList>
    </citation>
    <scope>NUCLEOTIDE SEQUENCE [LARGE SCALE GENOMIC DNA]</scope>
</reference>
<keyword evidence="2" id="KW-1185">Reference proteome</keyword>
<sequence>MCRVLCAGIEVVICMVVCMELQHDCCIFCSFWVKSSVWLSCVCYFSVAHVSFCVV</sequence>
<name>A0ACC0XIU3_9ROSI</name>
<protein>
    <submittedName>
        <fullName evidence="1">Uncharacterized protein</fullName>
    </submittedName>
</protein>
<evidence type="ECO:0000313" key="1">
    <source>
        <dbReference type="EMBL" id="KAJ0017504.1"/>
    </source>
</evidence>
<comment type="caution">
    <text evidence="1">The sequence shown here is derived from an EMBL/GenBank/DDBJ whole genome shotgun (WGS) entry which is preliminary data.</text>
</comment>
<accession>A0ACC0XIU3</accession>